<dbReference type="EMBL" id="JAWJWE010000037">
    <property type="protein sequence ID" value="KAK6625328.1"/>
    <property type="molecule type" value="Genomic_DNA"/>
</dbReference>
<comment type="caution">
    <text evidence="2">The sequence shown here is derived from an EMBL/GenBank/DDBJ whole genome shotgun (WGS) entry which is preliminary data.</text>
</comment>
<dbReference type="AlphaFoldDB" id="A0AAN8S1M1"/>
<gene>
    <name evidence="2" type="ORF">RUM43_005625</name>
</gene>
<feature type="region of interest" description="Disordered" evidence="1">
    <location>
        <begin position="1"/>
        <end position="104"/>
    </location>
</feature>
<feature type="compositionally biased region" description="Basic and acidic residues" evidence="1">
    <location>
        <begin position="65"/>
        <end position="83"/>
    </location>
</feature>
<feature type="compositionally biased region" description="Basic and acidic residues" evidence="1">
    <location>
        <begin position="8"/>
        <end position="31"/>
    </location>
</feature>
<evidence type="ECO:0000313" key="3">
    <source>
        <dbReference type="Proteomes" id="UP001372834"/>
    </source>
</evidence>
<proteinExistence type="predicted"/>
<feature type="compositionally biased region" description="Basic and acidic residues" evidence="1">
    <location>
        <begin position="90"/>
        <end position="104"/>
    </location>
</feature>
<accession>A0AAN8S1M1</accession>
<evidence type="ECO:0000256" key="1">
    <source>
        <dbReference type="SAM" id="MobiDB-lite"/>
    </source>
</evidence>
<reference evidence="2 3" key="1">
    <citation type="submission" date="2023-10" db="EMBL/GenBank/DDBJ databases">
        <title>Genomes of two closely related lineages of the louse Polyplax serrata with different host specificities.</title>
        <authorList>
            <person name="Martinu J."/>
            <person name="Tarabai H."/>
            <person name="Stefka J."/>
            <person name="Hypsa V."/>
        </authorList>
    </citation>
    <scope>NUCLEOTIDE SEQUENCE [LARGE SCALE GENOMIC DNA]</scope>
    <source>
        <strain evidence="2">HR10_N</strain>
    </source>
</reference>
<protein>
    <submittedName>
        <fullName evidence="2">Uncharacterized protein</fullName>
    </submittedName>
</protein>
<dbReference type="Proteomes" id="UP001372834">
    <property type="component" value="Unassembled WGS sequence"/>
</dbReference>
<evidence type="ECO:0000313" key="2">
    <source>
        <dbReference type="EMBL" id="KAK6625328.1"/>
    </source>
</evidence>
<organism evidence="2 3">
    <name type="scientific">Polyplax serrata</name>
    <name type="common">Common mouse louse</name>
    <dbReference type="NCBI Taxonomy" id="468196"/>
    <lineage>
        <taxon>Eukaryota</taxon>
        <taxon>Metazoa</taxon>
        <taxon>Ecdysozoa</taxon>
        <taxon>Arthropoda</taxon>
        <taxon>Hexapoda</taxon>
        <taxon>Insecta</taxon>
        <taxon>Pterygota</taxon>
        <taxon>Neoptera</taxon>
        <taxon>Paraneoptera</taxon>
        <taxon>Psocodea</taxon>
        <taxon>Troctomorpha</taxon>
        <taxon>Phthiraptera</taxon>
        <taxon>Anoplura</taxon>
        <taxon>Polyplacidae</taxon>
        <taxon>Polyplax</taxon>
    </lineage>
</organism>
<sequence length="104" mass="12091">MIFGGSRLTEKLLKSENHLRQKEKEKKKSKEEEEEERKKERKKISAVTATIGLKSTSRKKGRSRRVTDRKKTTQDVADGKLYIEEEEEAEVRRSSDNGDVKINL</sequence>
<name>A0AAN8S1M1_POLSC</name>